<dbReference type="InterPro" id="IPR028994">
    <property type="entry name" value="Integrin_alpha_N"/>
</dbReference>
<evidence type="ECO:0000256" key="2">
    <source>
        <dbReference type="SAM" id="MobiDB-lite"/>
    </source>
</evidence>
<feature type="compositionally biased region" description="Low complexity" evidence="2">
    <location>
        <begin position="329"/>
        <end position="343"/>
    </location>
</feature>
<name>A0ABR1FYR8_AURAN</name>
<feature type="signal peptide" evidence="3">
    <location>
        <begin position="1"/>
        <end position="20"/>
    </location>
</feature>
<sequence length="429" mass="45714">MYRTIAHIVLLVATLPLATSDCRRTSPVPRVDAATLSGTRLLEEFVLRDVPVVLSSAVDVARLAGLEGWDAPPAWVDALLGELAVAADGAASLRNESAGCEGGCAWPPSAVDAQRRPARTDAACVPSWSLQVTGLTRWTFERRSPAEADGAAAPAPNLLAACPDIRAHEGFDGFRARGRRRGPGLRPRGLRGRRRRDVAIVPTSRLGDGDLDLVVGDATGAVTYFENVGGASAPAFAEARVSPALADLDGDGDLDLLLTSELRRPLGVRNEGTLDAPAFAVDGLGYARDVRLDVPPRRRLRFKRFAKVAAGRASRARRRWWWRPRRASPSRGSSTTASCSSSRRSTRRSSRTSTRPPVSRSFPLDAGGRAPALGDLTGDGVDDLLLGGHHGTVFFFDGAARVARAGGPATTRARVADNFYFQTARVGVE</sequence>
<protein>
    <recommendedName>
        <fullName evidence="6">VCBS repeat-containing protein</fullName>
    </recommendedName>
</protein>
<dbReference type="SUPFAM" id="SSF69318">
    <property type="entry name" value="Integrin alpha N-terminal domain"/>
    <property type="match status" value="1"/>
</dbReference>
<keyword evidence="5" id="KW-1185">Reference proteome</keyword>
<comment type="caution">
    <text evidence="4">The sequence shown here is derived from an EMBL/GenBank/DDBJ whole genome shotgun (WGS) entry which is preliminary data.</text>
</comment>
<dbReference type="EMBL" id="JBBJCI010000202">
    <property type="protein sequence ID" value="KAK7241357.1"/>
    <property type="molecule type" value="Genomic_DNA"/>
</dbReference>
<feature type="region of interest" description="Disordered" evidence="2">
    <location>
        <begin position="325"/>
        <end position="366"/>
    </location>
</feature>
<feature type="compositionally biased region" description="Low complexity" evidence="2">
    <location>
        <begin position="351"/>
        <end position="361"/>
    </location>
</feature>
<reference evidence="4 5" key="1">
    <citation type="submission" date="2024-03" db="EMBL/GenBank/DDBJ databases">
        <title>Aureococcus anophagefferens CCMP1851 and Kratosvirus quantuckense: Draft genome of a second virus-susceptible host strain in the model system.</title>
        <authorList>
            <person name="Chase E."/>
            <person name="Truchon A.R."/>
            <person name="Schepens W."/>
            <person name="Wilhelm S.W."/>
        </authorList>
    </citation>
    <scope>NUCLEOTIDE SEQUENCE [LARGE SCALE GENOMIC DNA]</scope>
    <source>
        <strain evidence="4 5">CCMP1851</strain>
    </source>
</reference>
<proteinExistence type="predicted"/>
<feature type="chain" id="PRO_5045163537" description="VCBS repeat-containing protein" evidence="3">
    <location>
        <begin position="21"/>
        <end position="429"/>
    </location>
</feature>
<gene>
    <name evidence="4" type="ORF">SO694_00059060</name>
</gene>
<accession>A0ABR1FYR8</accession>
<organism evidence="4 5">
    <name type="scientific">Aureococcus anophagefferens</name>
    <name type="common">Harmful bloom alga</name>
    <dbReference type="NCBI Taxonomy" id="44056"/>
    <lineage>
        <taxon>Eukaryota</taxon>
        <taxon>Sar</taxon>
        <taxon>Stramenopiles</taxon>
        <taxon>Ochrophyta</taxon>
        <taxon>Pelagophyceae</taxon>
        <taxon>Pelagomonadales</taxon>
        <taxon>Pelagomonadaceae</taxon>
        <taxon>Aureococcus</taxon>
    </lineage>
</organism>
<evidence type="ECO:0008006" key="6">
    <source>
        <dbReference type="Google" id="ProtNLM"/>
    </source>
</evidence>
<evidence type="ECO:0000256" key="3">
    <source>
        <dbReference type="SAM" id="SignalP"/>
    </source>
</evidence>
<evidence type="ECO:0000256" key="1">
    <source>
        <dbReference type="ARBA" id="ARBA00022729"/>
    </source>
</evidence>
<dbReference type="Pfam" id="PF13517">
    <property type="entry name" value="FG-GAP_3"/>
    <property type="match status" value="1"/>
</dbReference>
<dbReference type="Proteomes" id="UP001363151">
    <property type="component" value="Unassembled WGS sequence"/>
</dbReference>
<evidence type="ECO:0000313" key="5">
    <source>
        <dbReference type="Proteomes" id="UP001363151"/>
    </source>
</evidence>
<dbReference type="InterPro" id="IPR013517">
    <property type="entry name" value="FG-GAP"/>
</dbReference>
<keyword evidence="1 3" id="KW-0732">Signal</keyword>
<evidence type="ECO:0000313" key="4">
    <source>
        <dbReference type="EMBL" id="KAK7241357.1"/>
    </source>
</evidence>